<evidence type="ECO:0000313" key="2">
    <source>
        <dbReference type="Proteomes" id="UP000033961"/>
    </source>
</evidence>
<protein>
    <submittedName>
        <fullName evidence="1">Uncharacterized protein</fullName>
    </submittedName>
</protein>
<sequence length="71" mass="8244">MKNYSFLDKINRRVQNTRKDGYSVKGFPTKFQKEVVFSYDSSGKEFRFLNLGNFDLSDNSGLSIFNHDVPV</sequence>
<organism evidence="1 2">
    <name type="scientific">Leptospira santarosai</name>
    <dbReference type="NCBI Taxonomy" id="28183"/>
    <lineage>
        <taxon>Bacteria</taxon>
        <taxon>Pseudomonadati</taxon>
        <taxon>Spirochaetota</taxon>
        <taxon>Spirochaetia</taxon>
        <taxon>Leptospirales</taxon>
        <taxon>Leptospiraceae</taxon>
        <taxon>Leptospira</taxon>
    </lineage>
</organism>
<reference evidence="1 2" key="1">
    <citation type="journal article" date="2015" name="Genome Announc.">
        <title>Draft Genome Sequences of Leptospira santarosai Strains U160, U164, and U233, Isolated from Asymptomatic Cattle.</title>
        <authorList>
            <person name="Kremer F.S."/>
            <person name="Eslabao M.R."/>
            <person name="Provisor M."/>
            <person name="Woloski R.D."/>
            <person name="Ramires O.V."/>
            <person name="Moreno L.Z."/>
            <person name="Moreno A.M."/>
            <person name="Hamond C."/>
            <person name="Lilenbaum W."/>
            <person name="Dellagostin O.A."/>
        </authorList>
    </citation>
    <scope>NUCLEOTIDE SEQUENCE [LARGE SCALE GENOMIC DNA]</scope>
    <source>
        <strain evidence="1 2">U160</strain>
    </source>
</reference>
<dbReference type="EMBL" id="CP027843">
    <property type="protein sequence ID" value="AVQ11920.1"/>
    <property type="molecule type" value="Genomic_DNA"/>
</dbReference>
<dbReference type="AlphaFoldDB" id="A0A2P1QSN1"/>
<accession>A0A2P1QSN1</accession>
<gene>
    <name evidence="1" type="ORF">XB16_1590</name>
</gene>
<proteinExistence type="predicted"/>
<dbReference type="Proteomes" id="UP000033961">
    <property type="component" value="Chromosome I"/>
</dbReference>
<name>A0A2P1QSN1_9LEPT</name>
<evidence type="ECO:0000313" key="1">
    <source>
        <dbReference type="EMBL" id="AVQ11920.1"/>
    </source>
</evidence>